<keyword evidence="1" id="KW-0812">Transmembrane</keyword>
<dbReference type="AlphaFoldDB" id="A0AB38PKX1"/>
<protein>
    <recommendedName>
        <fullName evidence="6">Transmembrane protein</fullName>
    </recommendedName>
</protein>
<name>A0AB38PKX1_BACFG</name>
<feature type="transmembrane region" description="Helical" evidence="1">
    <location>
        <begin position="15"/>
        <end position="31"/>
    </location>
</feature>
<reference evidence="2 4" key="1">
    <citation type="submission" date="2019-07" db="EMBL/GenBank/DDBJ databases">
        <title>Genome sequencing of Bacteroides fragilis.</title>
        <authorList>
            <person name="Galasyn E.V."/>
            <person name="Ruoff K.L."/>
            <person name="Price C.E."/>
            <person name="Valls R.A."/>
            <person name="O'Toole G.A."/>
        </authorList>
    </citation>
    <scope>NUCLEOTIDE SEQUENCE [LARGE SCALE GENOMIC DNA]</scope>
    <source>
        <strain evidence="2 4">AD135F_1B</strain>
    </source>
</reference>
<dbReference type="EMBL" id="VOHT01000005">
    <property type="protein sequence ID" value="TWV48275.1"/>
    <property type="molecule type" value="Genomic_DNA"/>
</dbReference>
<dbReference type="Proteomes" id="UP000319026">
    <property type="component" value="Unassembled WGS sequence"/>
</dbReference>
<dbReference type="Proteomes" id="UP000315444">
    <property type="component" value="Unassembled WGS sequence"/>
</dbReference>
<organism evidence="3 5">
    <name type="scientific">Bacteroides fragilis</name>
    <dbReference type="NCBI Taxonomy" id="817"/>
    <lineage>
        <taxon>Bacteria</taxon>
        <taxon>Pseudomonadati</taxon>
        <taxon>Bacteroidota</taxon>
        <taxon>Bacteroidia</taxon>
        <taxon>Bacteroidales</taxon>
        <taxon>Bacteroidaceae</taxon>
        <taxon>Bacteroides</taxon>
    </lineage>
</organism>
<dbReference type="EMBL" id="VOHV01000005">
    <property type="protein sequence ID" value="TWV41112.1"/>
    <property type="molecule type" value="Genomic_DNA"/>
</dbReference>
<evidence type="ECO:0000313" key="2">
    <source>
        <dbReference type="EMBL" id="TWV41112.1"/>
    </source>
</evidence>
<evidence type="ECO:0000313" key="5">
    <source>
        <dbReference type="Proteomes" id="UP000319026"/>
    </source>
</evidence>
<accession>A0AB38PKX1</accession>
<sequence length="80" mass="9256">MAISLDSFQTRHKDIFTSWLIVLCIALFQSIRNKENGKNRRFIKSGCFVFPCHGLSRQTVFQQQTVVCNFAADKRTEKEA</sequence>
<proteinExistence type="predicted"/>
<gene>
    <name evidence="3" type="ORF">FSA03_12695</name>
    <name evidence="2" type="ORF">FSA06_13330</name>
</gene>
<comment type="caution">
    <text evidence="3">The sequence shown here is derived from an EMBL/GenBank/DDBJ whole genome shotgun (WGS) entry which is preliminary data.</text>
</comment>
<reference evidence="3 5" key="2">
    <citation type="submission" date="2019-07" db="EMBL/GenBank/DDBJ databases">
        <title>Genome Sequencing of Bacteroides fragilis.</title>
        <authorList>
            <person name="Pinto K.M."/>
            <person name="Ruoff K.L."/>
            <person name="Price C.E."/>
            <person name="Valls R.A."/>
            <person name="O'Toole G.A."/>
        </authorList>
    </citation>
    <scope>NUCLEOTIDE SEQUENCE [LARGE SCALE GENOMIC DNA]</scope>
    <source>
        <strain evidence="3 5">AD135F_3B</strain>
    </source>
</reference>
<evidence type="ECO:0000256" key="1">
    <source>
        <dbReference type="SAM" id="Phobius"/>
    </source>
</evidence>
<dbReference type="RefSeq" id="WP_032593995.1">
    <property type="nucleotide sequence ID" value="NZ_VOHT01000005.1"/>
</dbReference>
<keyword evidence="1" id="KW-0472">Membrane</keyword>
<keyword evidence="1" id="KW-1133">Transmembrane helix</keyword>
<evidence type="ECO:0008006" key="6">
    <source>
        <dbReference type="Google" id="ProtNLM"/>
    </source>
</evidence>
<evidence type="ECO:0000313" key="4">
    <source>
        <dbReference type="Proteomes" id="UP000315444"/>
    </source>
</evidence>
<evidence type="ECO:0000313" key="3">
    <source>
        <dbReference type="EMBL" id="TWV48275.1"/>
    </source>
</evidence>